<evidence type="ECO:0000313" key="1">
    <source>
        <dbReference type="EMBL" id="KAF9441530.1"/>
    </source>
</evidence>
<dbReference type="OrthoDB" id="4850648at2759"/>
<accession>A0A9P5X1D3</accession>
<dbReference type="CDD" id="cd00085">
    <property type="entry name" value="HNHc"/>
    <property type="match status" value="1"/>
</dbReference>
<dbReference type="Proteomes" id="UP000807342">
    <property type="component" value="Unassembled WGS sequence"/>
</dbReference>
<organism evidence="1 2">
    <name type="scientific">Macrolepiota fuliginosa MF-IS2</name>
    <dbReference type="NCBI Taxonomy" id="1400762"/>
    <lineage>
        <taxon>Eukaryota</taxon>
        <taxon>Fungi</taxon>
        <taxon>Dikarya</taxon>
        <taxon>Basidiomycota</taxon>
        <taxon>Agaricomycotina</taxon>
        <taxon>Agaricomycetes</taxon>
        <taxon>Agaricomycetidae</taxon>
        <taxon>Agaricales</taxon>
        <taxon>Agaricineae</taxon>
        <taxon>Agaricaceae</taxon>
        <taxon>Macrolepiota</taxon>
    </lineage>
</organism>
<dbReference type="PANTHER" id="PTHR37827:SF1">
    <property type="entry name" value="HNH DOMAIN-CONTAINING PROTEIN"/>
    <property type="match status" value="1"/>
</dbReference>
<dbReference type="AlphaFoldDB" id="A0A9P5X1D3"/>
<keyword evidence="2" id="KW-1185">Reference proteome</keyword>
<sequence length="222" mass="25403">MSSTQFLLFRDCMAQQLISRQKIDTATGDSSELDDFVDFLAEEGWSGLPLSLHEATYQSRAEVPEADEVDLESGVSPTFTDTLVSYGVVEDVDDAVKLLRKVVEAYRAEACAPPPVWSSTRTKECEICEREVPLTYHHLIPKSVHEKVVKKGWHDESMLGSVAWLCRPCHSMVHHVARCEELAKEYYTIELLLQREDIQKWQKYASKQRWGSRPKKVYRAPV</sequence>
<evidence type="ECO:0000313" key="2">
    <source>
        <dbReference type="Proteomes" id="UP000807342"/>
    </source>
</evidence>
<dbReference type="PANTHER" id="PTHR37827">
    <property type="entry name" value="TUDOR DOMAIN-CONTAINING PROTEIN"/>
    <property type="match status" value="1"/>
</dbReference>
<reference evidence="1" key="1">
    <citation type="submission" date="2020-11" db="EMBL/GenBank/DDBJ databases">
        <authorList>
            <consortium name="DOE Joint Genome Institute"/>
            <person name="Ahrendt S."/>
            <person name="Riley R."/>
            <person name="Andreopoulos W."/>
            <person name="Labutti K."/>
            <person name="Pangilinan J."/>
            <person name="Ruiz-Duenas F.J."/>
            <person name="Barrasa J.M."/>
            <person name="Sanchez-Garcia M."/>
            <person name="Camarero S."/>
            <person name="Miyauchi S."/>
            <person name="Serrano A."/>
            <person name="Linde D."/>
            <person name="Babiker R."/>
            <person name="Drula E."/>
            <person name="Ayuso-Fernandez I."/>
            <person name="Pacheco R."/>
            <person name="Padilla G."/>
            <person name="Ferreira P."/>
            <person name="Barriuso J."/>
            <person name="Kellner H."/>
            <person name="Castanera R."/>
            <person name="Alfaro M."/>
            <person name="Ramirez L."/>
            <person name="Pisabarro A.G."/>
            <person name="Kuo A."/>
            <person name="Tritt A."/>
            <person name="Lipzen A."/>
            <person name="He G."/>
            <person name="Yan M."/>
            <person name="Ng V."/>
            <person name="Cullen D."/>
            <person name="Martin F."/>
            <person name="Rosso M.-N."/>
            <person name="Henrissat B."/>
            <person name="Hibbett D."/>
            <person name="Martinez A.T."/>
            <person name="Grigoriev I.V."/>
        </authorList>
    </citation>
    <scope>NUCLEOTIDE SEQUENCE</scope>
    <source>
        <strain evidence="1">MF-IS2</strain>
    </source>
</reference>
<gene>
    <name evidence="1" type="ORF">P691DRAFT_683602</name>
</gene>
<comment type="caution">
    <text evidence="1">The sequence shown here is derived from an EMBL/GenBank/DDBJ whole genome shotgun (WGS) entry which is preliminary data.</text>
</comment>
<protein>
    <recommendedName>
        <fullName evidence="3">HNH domain-containing protein</fullName>
    </recommendedName>
</protein>
<proteinExistence type="predicted"/>
<dbReference type="EMBL" id="MU151874">
    <property type="protein sequence ID" value="KAF9441530.1"/>
    <property type="molecule type" value="Genomic_DNA"/>
</dbReference>
<name>A0A9P5X1D3_9AGAR</name>
<evidence type="ECO:0008006" key="3">
    <source>
        <dbReference type="Google" id="ProtNLM"/>
    </source>
</evidence>
<dbReference type="InterPro" id="IPR003615">
    <property type="entry name" value="HNH_nuc"/>
</dbReference>